<evidence type="ECO:0000256" key="1">
    <source>
        <dbReference type="ARBA" id="ARBA00008482"/>
    </source>
</evidence>
<protein>
    <submittedName>
        <fullName evidence="4">Eukaryotic translation initiation factor 3 subunit M</fullName>
    </submittedName>
</protein>
<dbReference type="GO" id="GO:0005852">
    <property type="term" value="C:eukaryotic translation initiation factor 3 complex"/>
    <property type="evidence" value="ECO:0007669"/>
    <property type="project" value="TreeGrafter"/>
</dbReference>
<keyword evidence="5" id="KW-1185">Reference proteome</keyword>
<gene>
    <name evidence="4" type="primary">EIF3M</name>
    <name evidence="4" type="ORF">HK099_001376</name>
</gene>
<keyword evidence="4" id="KW-0648">Protein biosynthesis</keyword>
<sequence>MLTFYTDDQLLSLAGLIDEVEGDSSNLLETAKPLIRKNDTKSVLSLFAKKSSSIFNFNDNLDVELGFNLLFDLLKKLKTEDQSSLKLILEAFEKDKNEKNLKLKKKILTGLFNQLQNVNNRLLAFRSLFLVFFKLDSLKSIIPIETFFPDHETVDTETLREFYLFISEKLESDPTLQVKSFEYQLKYLKTFQEEKIPAKLEAEFKKNLLKILRKSLALPEILNFEFFFDCKNLTNILEKGSDVEKNYLEILKIFNYNGFKEYNTFLKGKKNFFEKENLNQTDLTNKIRYLTFASLCTDSSVDVIEYSKIAEALEVKNDEVEMWVIDDAKINQLQQNIIVSRSTIRNFDNAEWKKLGNKVNKWRENLQNMLNVIEESKGVKYSTDDQPEH</sequence>
<evidence type="ECO:0000313" key="4">
    <source>
        <dbReference type="EMBL" id="KAJ3203793.1"/>
    </source>
</evidence>
<evidence type="ECO:0000313" key="5">
    <source>
        <dbReference type="Proteomes" id="UP001211065"/>
    </source>
</evidence>
<dbReference type="InterPro" id="IPR040750">
    <property type="entry name" value="eIF3m_C_helix"/>
</dbReference>
<dbReference type="GO" id="GO:0003743">
    <property type="term" value="F:translation initiation factor activity"/>
    <property type="evidence" value="ECO:0007669"/>
    <property type="project" value="UniProtKB-KW"/>
</dbReference>
<organism evidence="4 5">
    <name type="scientific">Clydaea vesicula</name>
    <dbReference type="NCBI Taxonomy" id="447962"/>
    <lineage>
        <taxon>Eukaryota</taxon>
        <taxon>Fungi</taxon>
        <taxon>Fungi incertae sedis</taxon>
        <taxon>Chytridiomycota</taxon>
        <taxon>Chytridiomycota incertae sedis</taxon>
        <taxon>Chytridiomycetes</taxon>
        <taxon>Lobulomycetales</taxon>
        <taxon>Lobulomycetaceae</taxon>
        <taxon>Clydaea</taxon>
    </lineage>
</organism>
<feature type="domain" description="eIF3 subunit M C-terminal helix" evidence="3">
    <location>
        <begin position="345"/>
        <end position="373"/>
    </location>
</feature>
<keyword evidence="4" id="KW-0396">Initiation factor</keyword>
<proteinExistence type="inferred from homology"/>
<dbReference type="Pfam" id="PF01399">
    <property type="entry name" value="PCI"/>
    <property type="match status" value="1"/>
</dbReference>
<dbReference type="Pfam" id="PF18005">
    <property type="entry name" value="eIF3m_C_helix"/>
    <property type="match status" value="1"/>
</dbReference>
<feature type="domain" description="PCI" evidence="2">
    <location>
        <begin position="269"/>
        <end position="326"/>
    </location>
</feature>
<dbReference type="InterPro" id="IPR000717">
    <property type="entry name" value="PCI_dom"/>
</dbReference>
<dbReference type="PANTHER" id="PTHR15350">
    <property type="entry name" value="COP9 SIGNALOSOME COMPLEX SUBUNIT 7/DENDRITIC CELL PROTEIN GA17"/>
    <property type="match status" value="1"/>
</dbReference>
<dbReference type="Proteomes" id="UP001211065">
    <property type="component" value="Unassembled WGS sequence"/>
</dbReference>
<comment type="similarity">
    <text evidence="1">Belongs to the CSN7/EIF3M family. CSN7 subfamily.</text>
</comment>
<accession>A0AAD5TU02</accession>
<dbReference type="EMBL" id="JADGJW010001380">
    <property type="protein sequence ID" value="KAJ3203793.1"/>
    <property type="molecule type" value="Genomic_DNA"/>
</dbReference>
<name>A0AAD5TU02_9FUNG</name>
<dbReference type="PANTHER" id="PTHR15350:SF2">
    <property type="entry name" value="EUKARYOTIC TRANSLATION INITIATION FACTOR 3 SUBUNIT M"/>
    <property type="match status" value="1"/>
</dbReference>
<dbReference type="AlphaFoldDB" id="A0AAD5TU02"/>
<comment type="caution">
    <text evidence="4">The sequence shown here is derived from an EMBL/GenBank/DDBJ whole genome shotgun (WGS) entry which is preliminary data.</text>
</comment>
<dbReference type="InterPro" id="IPR045237">
    <property type="entry name" value="COPS7/eIF3m"/>
</dbReference>
<evidence type="ECO:0000259" key="3">
    <source>
        <dbReference type="Pfam" id="PF18005"/>
    </source>
</evidence>
<reference evidence="4" key="1">
    <citation type="submission" date="2020-05" db="EMBL/GenBank/DDBJ databases">
        <title>Phylogenomic resolution of chytrid fungi.</title>
        <authorList>
            <person name="Stajich J.E."/>
            <person name="Amses K."/>
            <person name="Simmons R."/>
            <person name="Seto K."/>
            <person name="Myers J."/>
            <person name="Bonds A."/>
            <person name="Quandt C.A."/>
            <person name="Barry K."/>
            <person name="Liu P."/>
            <person name="Grigoriev I."/>
            <person name="Longcore J.E."/>
            <person name="James T.Y."/>
        </authorList>
    </citation>
    <scope>NUCLEOTIDE SEQUENCE</scope>
    <source>
        <strain evidence="4">JEL0476</strain>
    </source>
</reference>
<dbReference type="GO" id="GO:0002183">
    <property type="term" value="P:cytoplasmic translational initiation"/>
    <property type="evidence" value="ECO:0007669"/>
    <property type="project" value="TreeGrafter"/>
</dbReference>
<evidence type="ECO:0000259" key="2">
    <source>
        <dbReference type="Pfam" id="PF01399"/>
    </source>
</evidence>